<keyword evidence="3" id="KW-1185">Reference proteome</keyword>
<proteinExistence type="predicted"/>
<evidence type="ECO:0000313" key="2">
    <source>
        <dbReference type="EMBL" id="KAI5339141.1"/>
    </source>
</evidence>
<dbReference type="AlphaFoldDB" id="A0AAD4ZAZ6"/>
<feature type="region of interest" description="Disordered" evidence="1">
    <location>
        <begin position="23"/>
        <end position="54"/>
    </location>
</feature>
<reference evidence="2 3" key="1">
    <citation type="journal article" date="2022" name="G3 (Bethesda)">
        <title>Whole-genome sequence and methylome profiling of the almond [Prunus dulcis (Mill.) D.A. Webb] cultivar 'Nonpareil'.</title>
        <authorList>
            <person name="D'Amico-Willman K.M."/>
            <person name="Ouma W.Z."/>
            <person name="Meulia T."/>
            <person name="Sideli G.M."/>
            <person name="Gradziel T.M."/>
            <person name="Fresnedo-Ramirez J."/>
        </authorList>
    </citation>
    <scope>NUCLEOTIDE SEQUENCE [LARGE SCALE GENOMIC DNA]</scope>
    <source>
        <strain evidence="2">Clone GOH B32 T37-40</strain>
    </source>
</reference>
<feature type="compositionally biased region" description="Basic and acidic residues" evidence="1">
    <location>
        <begin position="30"/>
        <end position="41"/>
    </location>
</feature>
<evidence type="ECO:0000256" key="1">
    <source>
        <dbReference type="SAM" id="MobiDB-lite"/>
    </source>
</evidence>
<gene>
    <name evidence="2" type="ORF">L3X38_018413</name>
</gene>
<protein>
    <submittedName>
        <fullName evidence="2">Uncharacterized protein</fullName>
    </submittedName>
</protein>
<name>A0AAD4ZAZ6_PRUDU</name>
<sequence>MNFLRSHFCMFSIALRAAKCGRQRLQSPEMETRSGHGRGGDQVEDLTDEEVGEEDLEHAKLEEDDFAQETKAKEKNPLVLDEMNVNMVEILPLEFLTS</sequence>
<accession>A0AAD4ZAZ6</accession>
<organism evidence="2 3">
    <name type="scientific">Prunus dulcis</name>
    <name type="common">Almond</name>
    <name type="synonym">Amygdalus dulcis</name>
    <dbReference type="NCBI Taxonomy" id="3755"/>
    <lineage>
        <taxon>Eukaryota</taxon>
        <taxon>Viridiplantae</taxon>
        <taxon>Streptophyta</taxon>
        <taxon>Embryophyta</taxon>
        <taxon>Tracheophyta</taxon>
        <taxon>Spermatophyta</taxon>
        <taxon>Magnoliopsida</taxon>
        <taxon>eudicotyledons</taxon>
        <taxon>Gunneridae</taxon>
        <taxon>Pentapetalae</taxon>
        <taxon>rosids</taxon>
        <taxon>fabids</taxon>
        <taxon>Rosales</taxon>
        <taxon>Rosaceae</taxon>
        <taxon>Amygdaloideae</taxon>
        <taxon>Amygdaleae</taxon>
        <taxon>Prunus</taxon>
    </lineage>
</organism>
<dbReference type="Proteomes" id="UP001054821">
    <property type="component" value="Chromosome 3"/>
</dbReference>
<feature type="compositionally biased region" description="Acidic residues" evidence="1">
    <location>
        <begin position="42"/>
        <end position="54"/>
    </location>
</feature>
<dbReference type="EMBL" id="JAJFAZ020000003">
    <property type="protein sequence ID" value="KAI5339141.1"/>
    <property type="molecule type" value="Genomic_DNA"/>
</dbReference>
<evidence type="ECO:0000313" key="3">
    <source>
        <dbReference type="Proteomes" id="UP001054821"/>
    </source>
</evidence>
<comment type="caution">
    <text evidence="2">The sequence shown here is derived from an EMBL/GenBank/DDBJ whole genome shotgun (WGS) entry which is preliminary data.</text>
</comment>